<organism evidence="2 3">
    <name type="scientific">Bradyrhizobium guangzhouense</name>
    <dbReference type="NCBI Taxonomy" id="1325095"/>
    <lineage>
        <taxon>Bacteria</taxon>
        <taxon>Pseudomonadati</taxon>
        <taxon>Pseudomonadota</taxon>
        <taxon>Alphaproteobacteria</taxon>
        <taxon>Hyphomicrobiales</taxon>
        <taxon>Nitrobacteraceae</taxon>
        <taxon>Bradyrhizobium</taxon>
    </lineage>
</organism>
<dbReference type="Gene3D" id="3.40.50.300">
    <property type="entry name" value="P-loop containing nucleotide triphosphate hydrolases"/>
    <property type="match status" value="2"/>
</dbReference>
<dbReference type="InterPro" id="IPR027417">
    <property type="entry name" value="P-loop_NTPase"/>
</dbReference>
<dbReference type="PANTHER" id="PTHR30121:SF6">
    <property type="entry name" value="SLR6007 PROTEIN"/>
    <property type="match status" value="1"/>
</dbReference>
<dbReference type="Proteomes" id="UP000290401">
    <property type="component" value="Unassembled WGS sequence"/>
</dbReference>
<sequence>MVGLSTRRALGMPVGTAHLRRASHEGLSRIMERQPPIIARTSTGGGIALSPEERERHVYIVGKSGSGKSTVLFNLAMHDIWSGQGVAVLDPHGDLAEAILDALPASRTNDVCYLNVADSEFPVGFNPLAGTPPERHALAAAGIVQAFKHLWSDSWGPRLEYFLFQGISALLAGPRPVLTDLSRVFTDAEFRDRLVRRISDPAVARFWTLEFPSYDQRFLAEAISPILNKVGQFTSSPALRNILGQYSPKFDLTFAMDNRRIFVANLAKGQIGEQATNLLGSLFISHLQLTAMARSNQPQHERVPFFCHIDEVQSFGTDALASLLSESRKFKTRFCLVGQYTEQLSPNVRAAVFGNVGTLMAFRVSAADAAVLAPEFHPLPAPELVDQPPFQAWLRRLHDNNRVAFIEPRLFPAREHRETTIKQSRRNFGRRRSKLDLSRYK</sequence>
<dbReference type="SUPFAM" id="SSF52540">
    <property type="entry name" value="P-loop containing nucleoside triphosphate hydrolases"/>
    <property type="match status" value="1"/>
</dbReference>
<accession>A0ABY0E7I2</accession>
<evidence type="ECO:0000313" key="2">
    <source>
        <dbReference type="EMBL" id="RXH12338.1"/>
    </source>
</evidence>
<gene>
    <name evidence="2" type="ORF">EAS56_17675</name>
</gene>
<evidence type="ECO:0000313" key="3">
    <source>
        <dbReference type="Proteomes" id="UP000290401"/>
    </source>
</evidence>
<proteinExistence type="predicted"/>
<dbReference type="PANTHER" id="PTHR30121">
    <property type="entry name" value="UNCHARACTERIZED PROTEIN YJGR-RELATED"/>
    <property type="match status" value="1"/>
</dbReference>
<evidence type="ECO:0000256" key="1">
    <source>
        <dbReference type="SAM" id="MobiDB-lite"/>
    </source>
</evidence>
<feature type="compositionally biased region" description="Basic residues" evidence="1">
    <location>
        <begin position="423"/>
        <end position="433"/>
    </location>
</feature>
<evidence type="ECO:0008006" key="4">
    <source>
        <dbReference type="Google" id="ProtNLM"/>
    </source>
</evidence>
<keyword evidence="3" id="KW-1185">Reference proteome</keyword>
<feature type="region of interest" description="Disordered" evidence="1">
    <location>
        <begin position="417"/>
        <end position="441"/>
    </location>
</feature>
<dbReference type="EMBL" id="RDQZ01000013">
    <property type="protein sequence ID" value="RXH12338.1"/>
    <property type="molecule type" value="Genomic_DNA"/>
</dbReference>
<dbReference type="InterPro" id="IPR051162">
    <property type="entry name" value="T4SS_component"/>
</dbReference>
<reference evidence="2 3" key="1">
    <citation type="submission" date="2018-10" db="EMBL/GenBank/DDBJ databases">
        <title>Bradyrhizobium sp. nov., effective nodules isolated from peanut in China.</title>
        <authorList>
            <person name="Li Y."/>
        </authorList>
    </citation>
    <scope>NUCLEOTIDE SEQUENCE [LARGE SCALE GENOMIC DNA]</scope>
    <source>
        <strain evidence="2 3">CCBAU 53426</strain>
    </source>
</reference>
<name>A0ABY0E7I2_9BRAD</name>
<comment type="caution">
    <text evidence="2">The sequence shown here is derived from an EMBL/GenBank/DDBJ whole genome shotgun (WGS) entry which is preliminary data.</text>
</comment>
<protein>
    <recommendedName>
        <fullName evidence="4">Type IV secretion system coupling protein TraD DNA-binding domain-containing protein</fullName>
    </recommendedName>
</protein>